<dbReference type="GO" id="GO:0000287">
    <property type="term" value="F:magnesium ion binding"/>
    <property type="evidence" value="ECO:0007669"/>
    <property type="project" value="UniProtKB-UniRule"/>
</dbReference>
<evidence type="ECO:0000256" key="7">
    <source>
        <dbReference type="ARBA" id="ARBA00038093"/>
    </source>
</evidence>
<organism evidence="10 11">
    <name type="scientific">Adlercreutzia mucosicola</name>
    <dbReference type="NCBI Taxonomy" id="580026"/>
    <lineage>
        <taxon>Bacteria</taxon>
        <taxon>Bacillati</taxon>
        <taxon>Actinomycetota</taxon>
        <taxon>Coriobacteriia</taxon>
        <taxon>Eggerthellales</taxon>
        <taxon>Eggerthellaceae</taxon>
        <taxon>Adlercreutzia</taxon>
    </lineage>
</organism>
<evidence type="ECO:0000256" key="1">
    <source>
        <dbReference type="ARBA" id="ARBA00001946"/>
    </source>
</evidence>
<comment type="cofactor">
    <cofactor evidence="1 8">
        <name>Mg(2+)</name>
        <dbReference type="ChEBI" id="CHEBI:18420"/>
    </cofactor>
</comment>
<keyword evidence="8" id="KW-0800">Toxin</keyword>
<feature type="binding site" evidence="8">
    <location>
        <position position="5"/>
    </location>
    <ligand>
        <name>Mg(2+)</name>
        <dbReference type="ChEBI" id="CHEBI:18420"/>
    </ligand>
</feature>
<keyword evidence="4 8" id="KW-0479">Metal-binding</keyword>
<comment type="function">
    <text evidence="8">Toxic component of a toxin-antitoxin (TA) system. An RNase.</text>
</comment>
<dbReference type="OrthoDB" id="9804823at2"/>
<dbReference type="GO" id="GO:0004540">
    <property type="term" value="F:RNA nuclease activity"/>
    <property type="evidence" value="ECO:0007669"/>
    <property type="project" value="InterPro"/>
</dbReference>
<evidence type="ECO:0000256" key="5">
    <source>
        <dbReference type="ARBA" id="ARBA00022801"/>
    </source>
</evidence>
<gene>
    <name evidence="8" type="primary">vapC</name>
    <name evidence="10" type="ORF">GKZ27_03645</name>
</gene>
<name>A0A6N8JKY3_9ACTN</name>
<dbReference type="Proteomes" id="UP000463388">
    <property type="component" value="Unassembled WGS sequence"/>
</dbReference>
<dbReference type="InterPro" id="IPR029060">
    <property type="entry name" value="PIN-like_dom_sf"/>
</dbReference>
<dbReference type="RefSeq" id="WP_160345122.1">
    <property type="nucleotide sequence ID" value="NZ_WSRR01000005.1"/>
</dbReference>
<proteinExistence type="inferred from homology"/>
<evidence type="ECO:0000313" key="11">
    <source>
        <dbReference type="Proteomes" id="UP000463388"/>
    </source>
</evidence>
<dbReference type="SUPFAM" id="SSF88723">
    <property type="entry name" value="PIN domain-like"/>
    <property type="match status" value="1"/>
</dbReference>
<keyword evidence="2 8" id="KW-1277">Toxin-antitoxin system</keyword>
<dbReference type="Pfam" id="PF01850">
    <property type="entry name" value="PIN"/>
    <property type="match status" value="1"/>
</dbReference>
<feature type="binding site" evidence="8">
    <location>
        <position position="97"/>
    </location>
    <ligand>
        <name>Mg(2+)</name>
        <dbReference type="ChEBI" id="CHEBI:18420"/>
    </ligand>
</feature>
<evidence type="ECO:0000259" key="9">
    <source>
        <dbReference type="Pfam" id="PF01850"/>
    </source>
</evidence>
<evidence type="ECO:0000256" key="8">
    <source>
        <dbReference type="HAMAP-Rule" id="MF_00265"/>
    </source>
</evidence>
<dbReference type="PANTHER" id="PTHR33653">
    <property type="entry name" value="RIBONUCLEASE VAPC2"/>
    <property type="match status" value="1"/>
</dbReference>
<dbReference type="CDD" id="cd09881">
    <property type="entry name" value="PIN_VapC4-5_FitB-like"/>
    <property type="match status" value="1"/>
</dbReference>
<feature type="domain" description="PIN" evidence="9">
    <location>
        <begin position="2"/>
        <end position="124"/>
    </location>
</feature>
<dbReference type="PANTHER" id="PTHR33653:SF1">
    <property type="entry name" value="RIBONUCLEASE VAPC2"/>
    <property type="match status" value="1"/>
</dbReference>
<dbReference type="InterPro" id="IPR022907">
    <property type="entry name" value="VapC_family"/>
</dbReference>
<comment type="similarity">
    <text evidence="7 8">Belongs to the PINc/VapC protein family.</text>
</comment>
<keyword evidence="5 8" id="KW-0378">Hydrolase</keyword>
<protein>
    <recommendedName>
        <fullName evidence="8">Ribonuclease VapC</fullName>
        <shortName evidence="8">RNase VapC</shortName>
        <ecNumber evidence="8">3.1.-.-</ecNumber>
    </recommendedName>
    <alternativeName>
        <fullName evidence="8">Toxin VapC</fullName>
    </alternativeName>
</protein>
<keyword evidence="3 8" id="KW-0540">Nuclease</keyword>
<evidence type="ECO:0000256" key="3">
    <source>
        <dbReference type="ARBA" id="ARBA00022722"/>
    </source>
</evidence>
<evidence type="ECO:0000256" key="6">
    <source>
        <dbReference type="ARBA" id="ARBA00022842"/>
    </source>
</evidence>
<dbReference type="EC" id="3.1.-.-" evidence="8"/>
<dbReference type="EMBL" id="WSRR01000005">
    <property type="protein sequence ID" value="MVX60555.1"/>
    <property type="molecule type" value="Genomic_DNA"/>
</dbReference>
<comment type="caution">
    <text evidence="10">The sequence shown here is derived from an EMBL/GenBank/DDBJ whole genome shotgun (WGS) entry which is preliminary data.</text>
</comment>
<dbReference type="InterPro" id="IPR050556">
    <property type="entry name" value="Type_II_TA_system_RNase"/>
</dbReference>
<dbReference type="AlphaFoldDB" id="A0A6N8JKY3"/>
<dbReference type="Gene3D" id="3.40.50.1010">
    <property type="entry name" value="5'-nuclease"/>
    <property type="match status" value="1"/>
</dbReference>
<dbReference type="GO" id="GO:0090729">
    <property type="term" value="F:toxin activity"/>
    <property type="evidence" value="ECO:0007669"/>
    <property type="project" value="UniProtKB-KW"/>
</dbReference>
<sequence>MYLLDSDICIEIMRGRLPVAQELMRKTSPELFGIPAIVEAELRYGAENSDNPEEGRYCVESLLAPLSIVPFDSRCAGFYAKLRADLKRRGSMIGPNDLLIAATALANGATLVTNNVREFSRIKGLTLESWAQVEWKS</sequence>
<dbReference type="GO" id="GO:0016787">
    <property type="term" value="F:hydrolase activity"/>
    <property type="evidence" value="ECO:0007669"/>
    <property type="project" value="UniProtKB-KW"/>
</dbReference>
<evidence type="ECO:0000313" key="10">
    <source>
        <dbReference type="EMBL" id="MVX60555.1"/>
    </source>
</evidence>
<evidence type="ECO:0000256" key="4">
    <source>
        <dbReference type="ARBA" id="ARBA00022723"/>
    </source>
</evidence>
<reference evidence="10 11" key="1">
    <citation type="submission" date="2019-12" db="EMBL/GenBank/DDBJ databases">
        <title>Microbes associate with the intestines of laboratory mice.</title>
        <authorList>
            <person name="Navarre W."/>
            <person name="Wong E."/>
        </authorList>
    </citation>
    <scope>NUCLEOTIDE SEQUENCE [LARGE SCALE GENOMIC DNA]</scope>
    <source>
        <strain evidence="10 11">NM66_B29</strain>
    </source>
</reference>
<keyword evidence="11" id="KW-1185">Reference proteome</keyword>
<dbReference type="HAMAP" id="MF_00265">
    <property type="entry name" value="VapC_Nob1"/>
    <property type="match status" value="1"/>
</dbReference>
<keyword evidence="6 8" id="KW-0460">Magnesium</keyword>
<dbReference type="InterPro" id="IPR002716">
    <property type="entry name" value="PIN_dom"/>
</dbReference>
<accession>A0A6N8JKY3</accession>
<evidence type="ECO:0000256" key="2">
    <source>
        <dbReference type="ARBA" id="ARBA00022649"/>
    </source>
</evidence>